<evidence type="ECO:0000259" key="2">
    <source>
        <dbReference type="Pfam" id="PF00079"/>
    </source>
</evidence>
<dbReference type="SUPFAM" id="SSF56574">
    <property type="entry name" value="Serpins"/>
    <property type="match status" value="1"/>
</dbReference>
<feature type="domain" description="Serpin" evidence="2">
    <location>
        <begin position="2"/>
        <end position="80"/>
    </location>
</feature>
<gene>
    <name evidence="3" type="ORF">HYC85_012972</name>
</gene>
<dbReference type="InterPro" id="IPR042178">
    <property type="entry name" value="Serpin_sf_1"/>
</dbReference>
<reference evidence="3 4" key="2">
    <citation type="submission" date="2020-07" db="EMBL/GenBank/DDBJ databases">
        <title>Genome assembly of wild tea tree DASZ reveals pedigree and selection history of tea varieties.</title>
        <authorList>
            <person name="Zhang W."/>
        </authorList>
    </citation>
    <scope>NUCLEOTIDE SEQUENCE [LARGE SCALE GENOMIC DNA]</scope>
    <source>
        <strain evidence="4">cv. G240</strain>
        <tissue evidence="3">Leaf</tissue>
    </source>
</reference>
<keyword evidence="4" id="KW-1185">Reference proteome</keyword>
<dbReference type="AlphaFoldDB" id="A0A7J7HE07"/>
<dbReference type="Gene3D" id="2.30.39.10">
    <property type="entry name" value="Alpha-1-antitrypsin, domain 1"/>
    <property type="match status" value="1"/>
</dbReference>
<dbReference type="InterPro" id="IPR000215">
    <property type="entry name" value="Serpin_fam"/>
</dbReference>
<protein>
    <recommendedName>
        <fullName evidence="2">Serpin domain-containing protein</fullName>
    </recommendedName>
</protein>
<dbReference type="EMBL" id="JACBKZ010000005">
    <property type="protein sequence ID" value="KAF5950979.1"/>
    <property type="molecule type" value="Genomic_DNA"/>
</dbReference>
<dbReference type="InterPro" id="IPR042185">
    <property type="entry name" value="Serpin_sf_2"/>
</dbReference>
<dbReference type="Gene3D" id="3.30.497.10">
    <property type="entry name" value="Antithrombin, subunit I, domain 2"/>
    <property type="match status" value="1"/>
</dbReference>
<evidence type="ECO:0000256" key="1">
    <source>
        <dbReference type="ARBA" id="ARBA00009500"/>
    </source>
</evidence>
<dbReference type="PANTHER" id="PTHR11461:SF211">
    <property type="entry name" value="GH10112P-RELATED"/>
    <property type="match status" value="1"/>
</dbReference>
<proteinExistence type="inferred from homology"/>
<dbReference type="Proteomes" id="UP000593564">
    <property type="component" value="Unassembled WGS sequence"/>
</dbReference>
<reference evidence="4" key="1">
    <citation type="journal article" date="2020" name="Nat. Commun.">
        <title>Genome assembly of wild tea tree DASZ reveals pedigree and selection history of tea varieties.</title>
        <authorList>
            <person name="Zhang W."/>
            <person name="Zhang Y."/>
            <person name="Qiu H."/>
            <person name="Guo Y."/>
            <person name="Wan H."/>
            <person name="Zhang X."/>
            <person name="Scossa F."/>
            <person name="Alseekh S."/>
            <person name="Zhang Q."/>
            <person name="Wang P."/>
            <person name="Xu L."/>
            <person name="Schmidt M.H."/>
            <person name="Jia X."/>
            <person name="Li D."/>
            <person name="Zhu A."/>
            <person name="Guo F."/>
            <person name="Chen W."/>
            <person name="Ni D."/>
            <person name="Usadel B."/>
            <person name="Fernie A.R."/>
            <person name="Wen W."/>
        </authorList>
    </citation>
    <scope>NUCLEOTIDE SEQUENCE [LARGE SCALE GENOMIC DNA]</scope>
    <source>
        <strain evidence="4">cv. G240</strain>
    </source>
</reference>
<name>A0A7J7HE07_CAMSI</name>
<dbReference type="Pfam" id="PF00079">
    <property type="entry name" value="Serpin"/>
    <property type="match status" value="1"/>
</dbReference>
<dbReference type="GO" id="GO:0005615">
    <property type="term" value="C:extracellular space"/>
    <property type="evidence" value="ECO:0007669"/>
    <property type="project" value="InterPro"/>
</dbReference>
<dbReference type="PANTHER" id="PTHR11461">
    <property type="entry name" value="SERINE PROTEASE INHIBITOR, SERPIN"/>
    <property type="match status" value="1"/>
</dbReference>
<accession>A0A7J7HE07</accession>
<organism evidence="3 4">
    <name type="scientific">Camellia sinensis</name>
    <name type="common">Tea plant</name>
    <name type="synonym">Thea sinensis</name>
    <dbReference type="NCBI Taxonomy" id="4442"/>
    <lineage>
        <taxon>Eukaryota</taxon>
        <taxon>Viridiplantae</taxon>
        <taxon>Streptophyta</taxon>
        <taxon>Embryophyta</taxon>
        <taxon>Tracheophyta</taxon>
        <taxon>Spermatophyta</taxon>
        <taxon>Magnoliopsida</taxon>
        <taxon>eudicotyledons</taxon>
        <taxon>Gunneridae</taxon>
        <taxon>Pentapetalae</taxon>
        <taxon>asterids</taxon>
        <taxon>Ericales</taxon>
        <taxon>Theaceae</taxon>
        <taxon>Camellia</taxon>
    </lineage>
</organism>
<evidence type="ECO:0000313" key="3">
    <source>
        <dbReference type="EMBL" id="KAF5950979.1"/>
    </source>
</evidence>
<evidence type="ECO:0000313" key="4">
    <source>
        <dbReference type="Proteomes" id="UP000593564"/>
    </source>
</evidence>
<dbReference type="GO" id="GO:0004867">
    <property type="term" value="F:serine-type endopeptidase inhibitor activity"/>
    <property type="evidence" value="ECO:0007669"/>
    <property type="project" value="InterPro"/>
</dbReference>
<comment type="similarity">
    <text evidence="1">Belongs to the serpin family.</text>
</comment>
<sequence length="140" mass="16040">MKGHIQNILAPGSLHDEAALLLANALYFKGIWNRKFDKTHTRNMKFHLLNGKNVHIPFMTSKNTSTIIYMDHSMDTKFSVFHTKVRYNHEQTARSSDGNLPEVEEHLGVDVPEHPGKVRSRSVRFAGLLQFGLKLSRFLI</sequence>
<comment type="caution">
    <text evidence="3">The sequence shown here is derived from an EMBL/GenBank/DDBJ whole genome shotgun (WGS) entry which is preliminary data.</text>
</comment>
<dbReference type="InterPro" id="IPR036186">
    <property type="entry name" value="Serpin_sf"/>
</dbReference>
<dbReference type="InterPro" id="IPR023796">
    <property type="entry name" value="Serpin_dom"/>
</dbReference>